<dbReference type="AlphaFoldDB" id="A0A0K9NVF0"/>
<evidence type="ECO:0000256" key="5">
    <source>
        <dbReference type="ARBA" id="ARBA00023002"/>
    </source>
</evidence>
<dbReference type="GO" id="GO:0046872">
    <property type="term" value="F:metal ion binding"/>
    <property type="evidence" value="ECO:0007669"/>
    <property type="project" value="UniProtKB-KW"/>
</dbReference>
<keyword evidence="3" id="KW-0479">Metal-binding</keyword>
<feature type="domain" description="Polyphenol oxidase C-terminal" evidence="10">
    <location>
        <begin position="208"/>
        <end position="325"/>
    </location>
</feature>
<dbReference type="EMBL" id="LFYR01001661">
    <property type="protein sequence ID" value="KMZ60042.1"/>
    <property type="molecule type" value="Genomic_DNA"/>
</dbReference>
<evidence type="ECO:0000256" key="3">
    <source>
        <dbReference type="ARBA" id="ARBA00022723"/>
    </source>
</evidence>
<proteinExistence type="inferred from homology"/>
<dbReference type="Proteomes" id="UP000036987">
    <property type="component" value="Unassembled WGS sequence"/>
</dbReference>
<keyword evidence="4" id="KW-0883">Thioether bond</keyword>
<name>A0A0K9NVF0_ZOSMR</name>
<comment type="caution">
    <text evidence="11">The sequence shown here is derived from an EMBL/GenBank/DDBJ whole genome shotgun (WGS) entry which is preliminary data.</text>
</comment>
<dbReference type="Pfam" id="PF12143">
    <property type="entry name" value="PPO1_KFDV"/>
    <property type="match status" value="1"/>
</dbReference>
<evidence type="ECO:0000256" key="6">
    <source>
        <dbReference type="ARBA" id="ARBA00023008"/>
    </source>
</evidence>
<dbReference type="InterPro" id="IPR050316">
    <property type="entry name" value="Tyrosinase/Hemocyanin"/>
</dbReference>
<dbReference type="GO" id="GO:0004097">
    <property type="term" value="F:catechol oxidase activity"/>
    <property type="evidence" value="ECO:0007669"/>
    <property type="project" value="InterPro"/>
</dbReference>
<dbReference type="InterPro" id="IPR022740">
    <property type="entry name" value="Polyphenol_oxidase_C"/>
</dbReference>
<keyword evidence="7" id="KW-1015">Disulfide bond</keyword>
<comment type="similarity">
    <text evidence="2">Belongs to the tyrosinase family.</text>
</comment>
<dbReference type="SUPFAM" id="SSF48056">
    <property type="entry name" value="Di-copper centre-containing domain"/>
    <property type="match status" value="1"/>
</dbReference>
<dbReference type="InterPro" id="IPR022739">
    <property type="entry name" value="Polyphenol_oxidase_cen"/>
</dbReference>
<evidence type="ECO:0000256" key="7">
    <source>
        <dbReference type="ARBA" id="ARBA00023157"/>
    </source>
</evidence>
<keyword evidence="12" id="KW-1185">Reference proteome</keyword>
<dbReference type="Pfam" id="PF00264">
    <property type="entry name" value="Tyrosinase"/>
    <property type="match status" value="1"/>
</dbReference>
<reference evidence="12" key="1">
    <citation type="journal article" date="2016" name="Nature">
        <title>The genome of the seagrass Zostera marina reveals angiosperm adaptation to the sea.</title>
        <authorList>
            <person name="Olsen J.L."/>
            <person name="Rouze P."/>
            <person name="Verhelst B."/>
            <person name="Lin Y.-C."/>
            <person name="Bayer T."/>
            <person name="Collen J."/>
            <person name="Dattolo E."/>
            <person name="De Paoli E."/>
            <person name="Dittami S."/>
            <person name="Maumus F."/>
            <person name="Michel G."/>
            <person name="Kersting A."/>
            <person name="Lauritano C."/>
            <person name="Lohaus R."/>
            <person name="Toepel M."/>
            <person name="Tonon T."/>
            <person name="Vanneste K."/>
            <person name="Amirebrahimi M."/>
            <person name="Brakel J."/>
            <person name="Bostroem C."/>
            <person name="Chovatia M."/>
            <person name="Grimwood J."/>
            <person name="Jenkins J.W."/>
            <person name="Jueterbock A."/>
            <person name="Mraz A."/>
            <person name="Stam W.T."/>
            <person name="Tice H."/>
            <person name="Bornberg-Bauer E."/>
            <person name="Green P.J."/>
            <person name="Pearson G.A."/>
            <person name="Procaccini G."/>
            <person name="Duarte C.M."/>
            <person name="Schmutz J."/>
            <person name="Reusch T.B.H."/>
            <person name="Van de Peer Y."/>
        </authorList>
    </citation>
    <scope>NUCLEOTIDE SEQUENCE [LARGE SCALE GENOMIC DNA]</scope>
    <source>
        <strain evidence="12">cv. Finnish</strain>
    </source>
</reference>
<dbReference type="InterPro" id="IPR002227">
    <property type="entry name" value="Tyrosinase_Cu-bd"/>
</dbReference>
<dbReference type="STRING" id="29655.A0A0K9NVF0"/>
<accession>A0A0K9NVF0</accession>
<evidence type="ECO:0000256" key="4">
    <source>
        <dbReference type="ARBA" id="ARBA00022784"/>
    </source>
</evidence>
<dbReference type="Gene3D" id="1.10.1280.10">
    <property type="entry name" value="Di-copper center containing domain from catechol oxidase"/>
    <property type="match status" value="1"/>
</dbReference>
<organism evidence="11 12">
    <name type="scientific">Zostera marina</name>
    <name type="common">Eelgrass</name>
    <dbReference type="NCBI Taxonomy" id="29655"/>
    <lineage>
        <taxon>Eukaryota</taxon>
        <taxon>Viridiplantae</taxon>
        <taxon>Streptophyta</taxon>
        <taxon>Embryophyta</taxon>
        <taxon>Tracheophyta</taxon>
        <taxon>Spermatophyta</taxon>
        <taxon>Magnoliopsida</taxon>
        <taxon>Liliopsida</taxon>
        <taxon>Zosteraceae</taxon>
        <taxon>Zostera</taxon>
    </lineage>
</organism>
<evidence type="ECO:0000259" key="9">
    <source>
        <dbReference type="Pfam" id="PF12142"/>
    </source>
</evidence>
<protein>
    <submittedName>
        <fullName evidence="11">Catechol oxidase</fullName>
    </submittedName>
</protein>
<dbReference type="PANTHER" id="PTHR11474:SF76">
    <property type="entry name" value="SHKT DOMAIN-CONTAINING PROTEIN"/>
    <property type="match status" value="1"/>
</dbReference>
<dbReference type="InterPro" id="IPR008922">
    <property type="entry name" value="Di-copper_centre_dom_sf"/>
</dbReference>
<evidence type="ECO:0000256" key="2">
    <source>
        <dbReference type="ARBA" id="ARBA00009928"/>
    </source>
</evidence>
<sequence>MKIFDDPTSPLFDPIRNQEHRGSTIVDLSWGAKIDVTDSELIQLNLDLMRKQMITNAKIPIQFFGDPPNPGAGTIEFMPHSPIHVWVGREKSPETPLGEDMGNFYSSGRDPLLYCHHVNINRLWNIWRGLSQRNHDPRSPDFREASFLFYDENAQLVRVKVKDGLDESLLGYRFESVPIAWMDKKPTPSFGRGRGRGRWMRRPSRVKFPLDLKSRTSVLVKRSIKNRSKAEKETAEEIVVIEGIQLNFGDFVKFDVNVNSPDNYAKPGTSEFSGSFVNVPHSKASTGKTCLTLGLTDLLDDIEADDDIIITLVPWIGRVKIGGIS</sequence>
<evidence type="ECO:0000256" key="1">
    <source>
        <dbReference type="ARBA" id="ARBA00001973"/>
    </source>
</evidence>
<dbReference type="PANTHER" id="PTHR11474">
    <property type="entry name" value="TYROSINASE FAMILY MEMBER"/>
    <property type="match status" value="1"/>
</dbReference>
<keyword evidence="5" id="KW-0560">Oxidoreductase</keyword>
<comment type="cofactor">
    <cofactor evidence="1">
        <name>Cu(2+)</name>
        <dbReference type="ChEBI" id="CHEBI:29036"/>
    </cofactor>
</comment>
<keyword evidence="6" id="KW-0186">Copper</keyword>
<dbReference type="Pfam" id="PF12142">
    <property type="entry name" value="PPO1_DWL"/>
    <property type="match status" value="1"/>
</dbReference>
<evidence type="ECO:0000259" key="8">
    <source>
        <dbReference type="Pfam" id="PF00264"/>
    </source>
</evidence>
<evidence type="ECO:0000313" key="12">
    <source>
        <dbReference type="Proteomes" id="UP000036987"/>
    </source>
</evidence>
<feature type="domain" description="Tyrosinase copper-binding" evidence="8">
    <location>
        <begin position="64"/>
        <end position="128"/>
    </location>
</feature>
<dbReference type="PRINTS" id="PR00092">
    <property type="entry name" value="TYROSINASE"/>
</dbReference>
<evidence type="ECO:0000313" key="11">
    <source>
        <dbReference type="EMBL" id="KMZ60042.1"/>
    </source>
</evidence>
<dbReference type="OMA" id="IECADIQ"/>
<feature type="domain" description="Polyphenol oxidase central" evidence="9">
    <location>
        <begin position="138"/>
        <end position="187"/>
    </location>
</feature>
<evidence type="ECO:0000259" key="10">
    <source>
        <dbReference type="Pfam" id="PF12143"/>
    </source>
</evidence>
<dbReference type="OrthoDB" id="6132182at2759"/>
<gene>
    <name evidence="11" type="ORF">ZOSMA_61G00130</name>
</gene>